<sequence>MFRAFSRIPNSPSNPTTAFLNSPQFEDYVLAHFGRMLSYIYFKPIQDREARFPDMVVSRLRTSWIARWVMLLDARICEGLITGTMQPQLYSRWIRDLEGAVRTVLARDPTSPEAHILQGDCLELFVIKSIIVSGSDTIQVLRSATPTFLQIAYSCPELWPESSDPGFIPLLRIATSTRPELASFALIDCTCAMVFGVPQQVEYDTSTGSLPEDPASYEWSHSSPIEFQLLLAEINACRDKRPKVRDWREIERQLVTWIARPAQHDGTWESWMVVAWLAVQESWRLTLLAYLYLAVCGASSDEPRVQLCVSQVLQVLGTVKKHDSPDVNIPFFIQYHMAGICAIRESHRKIVHDKLSSNSETKFWRLRGTDFVPVLDHLWHGAGSDGRPIKWTDYIHSREVLFPIVYS</sequence>
<dbReference type="AlphaFoldDB" id="A0A8H2XYH5"/>
<gene>
    <name evidence="1" type="ORF">RDB_LOCUS33698</name>
</gene>
<reference evidence="1" key="1">
    <citation type="submission" date="2021-01" db="EMBL/GenBank/DDBJ databases">
        <authorList>
            <person name="Kaushik A."/>
        </authorList>
    </citation>
    <scope>NUCLEOTIDE SEQUENCE</scope>
    <source>
        <strain evidence="1">AG4-RS23</strain>
    </source>
</reference>
<dbReference type="EMBL" id="CAJMWY010000529">
    <property type="protein sequence ID" value="CAE6437070.1"/>
    <property type="molecule type" value="Genomic_DNA"/>
</dbReference>
<proteinExistence type="predicted"/>
<dbReference type="InterPro" id="IPR021858">
    <property type="entry name" value="Fun_TF"/>
</dbReference>
<evidence type="ECO:0000313" key="1">
    <source>
        <dbReference type="EMBL" id="CAE6437070.1"/>
    </source>
</evidence>
<organism evidence="1 2">
    <name type="scientific">Rhizoctonia solani</name>
    <dbReference type="NCBI Taxonomy" id="456999"/>
    <lineage>
        <taxon>Eukaryota</taxon>
        <taxon>Fungi</taxon>
        <taxon>Dikarya</taxon>
        <taxon>Basidiomycota</taxon>
        <taxon>Agaricomycotina</taxon>
        <taxon>Agaricomycetes</taxon>
        <taxon>Cantharellales</taxon>
        <taxon>Ceratobasidiaceae</taxon>
        <taxon>Rhizoctonia</taxon>
    </lineage>
</organism>
<protein>
    <submittedName>
        <fullName evidence="1">Uncharacterized protein</fullName>
    </submittedName>
</protein>
<dbReference type="Pfam" id="PF11951">
    <property type="entry name" value="Fungal_trans_2"/>
    <property type="match status" value="1"/>
</dbReference>
<accession>A0A8H2XYH5</accession>
<comment type="caution">
    <text evidence="1">The sequence shown here is derived from an EMBL/GenBank/DDBJ whole genome shotgun (WGS) entry which is preliminary data.</text>
</comment>
<dbReference type="Proteomes" id="UP000663861">
    <property type="component" value="Unassembled WGS sequence"/>
</dbReference>
<name>A0A8H2XYH5_9AGAM</name>
<evidence type="ECO:0000313" key="2">
    <source>
        <dbReference type="Proteomes" id="UP000663861"/>
    </source>
</evidence>